<evidence type="ECO:0000256" key="7">
    <source>
        <dbReference type="PROSITE-ProRule" id="PRU10141"/>
    </source>
</evidence>
<evidence type="ECO:0000256" key="1">
    <source>
        <dbReference type="ARBA" id="ARBA00012513"/>
    </source>
</evidence>
<comment type="caution">
    <text evidence="10">The sequence shown here is derived from an EMBL/GenBank/DDBJ whole genome shotgun (WGS) entry which is preliminary data.</text>
</comment>
<sequence>MGLLAPGAVVAGYRIESVLGRGGMGVVYRAADLELERIVALKVIAPELLDDLAVRARFLKEVRAAASIEHPNVIPVYAAGERGGVAYLAMRLIDGDDLKELVRNDGPLPAGRATDLIARAAAGLDAIHRAGYVHRDVKPSNVLVDRDGHVYVTDFGLAKQVLSTDGATGTGRWVGTLDYIAPEQVRGGAVDARADVYALGGVLAFVLTGHVPFERDADEAKLWAQLSDPPPVPSQLRPELPRALDAVVARAMAKRAEDRYPSAGDLGRAAHAAATGAAPQRPERMVARGAAAPGGQPSTVVLDPEASTVSAGAAPPRGRRRRRVAAALGALALAGVVAAVVLFPSDGNPPRAAAAHVAETIRNVGDRPNGIAVAGGDLWVTSNHQPRLDRIDIATRRERADHPEVGLGASDIVSRGNTVWVAARGARQVAQIDAASGQVTRRLHPGGAPWRLAVGFGSVWVGTLGATPAENALVRYSETGSELHRWTRRRGVAAIATGAGAVWLVERTAPNVVRFDPRTGKSVPWGTLAAPSSALYFDGRYLWATLNTDDLIVRIDSRHPRVLVPTATGRRPQQIVAAGGRLFVASYADHTVRVLDPRTSRSIGAPLDVAENPFALVADGQSVWVTGAGDNTVTRIALR</sequence>
<dbReference type="Proteomes" id="UP001149140">
    <property type="component" value="Unassembled WGS sequence"/>
</dbReference>
<dbReference type="SMART" id="SM00220">
    <property type="entry name" value="S_TKc"/>
    <property type="match status" value="1"/>
</dbReference>
<dbReference type="GO" id="GO:0005524">
    <property type="term" value="F:ATP binding"/>
    <property type="evidence" value="ECO:0007669"/>
    <property type="project" value="UniProtKB-UniRule"/>
</dbReference>
<evidence type="ECO:0000256" key="4">
    <source>
        <dbReference type="ARBA" id="ARBA00022741"/>
    </source>
</evidence>
<dbReference type="PROSITE" id="PS00107">
    <property type="entry name" value="PROTEIN_KINASE_ATP"/>
    <property type="match status" value="1"/>
</dbReference>
<evidence type="ECO:0000259" key="9">
    <source>
        <dbReference type="PROSITE" id="PS50011"/>
    </source>
</evidence>
<dbReference type="Gene3D" id="3.30.200.20">
    <property type="entry name" value="Phosphorylase Kinase, domain 1"/>
    <property type="match status" value="1"/>
</dbReference>
<feature type="domain" description="Protein kinase" evidence="9">
    <location>
        <begin position="13"/>
        <end position="274"/>
    </location>
</feature>
<dbReference type="InterPro" id="IPR008271">
    <property type="entry name" value="Ser/Thr_kinase_AS"/>
</dbReference>
<reference evidence="10" key="1">
    <citation type="submission" date="2022-10" db="EMBL/GenBank/DDBJ databases">
        <title>The WGS of Solirubrobacter ginsenosidimutans DSM 21036.</title>
        <authorList>
            <person name="Jiang Z."/>
        </authorList>
    </citation>
    <scope>NUCLEOTIDE SEQUENCE</scope>
    <source>
        <strain evidence="10">DSM 21036</strain>
    </source>
</reference>
<name>A0A9X3S4B0_9ACTN</name>
<dbReference type="Pfam" id="PF00069">
    <property type="entry name" value="Pkinase"/>
    <property type="match status" value="1"/>
</dbReference>
<dbReference type="InterPro" id="IPR015943">
    <property type="entry name" value="WD40/YVTN_repeat-like_dom_sf"/>
</dbReference>
<evidence type="ECO:0000256" key="5">
    <source>
        <dbReference type="ARBA" id="ARBA00022777"/>
    </source>
</evidence>
<dbReference type="SUPFAM" id="SSF56112">
    <property type="entry name" value="Protein kinase-like (PK-like)"/>
    <property type="match status" value="1"/>
</dbReference>
<protein>
    <recommendedName>
        <fullName evidence="1">non-specific serine/threonine protein kinase</fullName>
        <ecNumber evidence="1">2.7.11.1</ecNumber>
    </recommendedName>
</protein>
<keyword evidence="5 10" id="KW-0418">Kinase</keyword>
<gene>
    <name evidence="10" type="ORF">OM076_28610</name>
</gene>
<dbReference type="PROSITE" id="PS00108">
    <property type="entry name" value="PROTEIN_KINASE_ST"/>
    <property type="match status" value="1"/>
</dbReference>
<dbReference type="SUPFAM" id="SSF101898">
    <property type="entry name" value="NHL repeat"/>
    <property type="match status" value="1"/>
</dbReference>
<evidence type="ECO:0000313" key="11">
    <source>
        <dbReference type="Proteomes" id="UP001149140"/>
    </source>
</evidence>
<dbReference type="RefSeq" id="WP_270043519.1">
    <property type="nucleotide sequence ID" value="NZ_JAPDOD010000032.1"/>
</dbReference>
<evidence type="ECO:0000256" key="3">
    <source>
        <dbReference type="ARBA" id="ARBA00022679"/>
    </source>
</evidence>
<keyword evidence="6 7" id="KW-0067">ATP-binding</keyword>
<keyword evidence="3" id="KW-0808">Transferase</keyword>
<dbReference type="EMBL" id="JAPDOD010000032">
    <property type="protein sequence ID" value="MDA0164267.1"/>
    <property type="molecule type" value="Genomic_DNA"/>
</dbReference>
<dbReference type="FunFam" id="1.10.510.10:FF:000021">
    <property type="entry name" value="Serine/threonine protein kinase"/>
    <property type="match status" value="1"/>
</dbReference>
<dbReference type="PANTHER" id="PTHR43289">
    <property type="entry name" value="MITOGEN-ACTIVATED PROTEIN KINASE KINASE KINASE 20-RELATED"/>
    <property type="match status" value="1"/>
</dbReference>
<dbReference type="PANTHER" id="PTHR43289:SF6">
    <property type="entry name" value="SERINE_THREONINE-PROTEIN KINASE NEKL-3"/>
    <property type="match status" value="1"/>
</dbReference>
<keyword evidence="11" id="KW-1185">Reference proteome</keyword>
<dbReference type="CDD" id="cd14014">
    <property type="entry name" value="STKc_PknB_like"/>
    <property type="match status" value="1"/>
</dbReference>
<keyword evidence="4 7" id="KW-0547">Nucleotide-binding</keyword>
<evidence type="ECO:0000313" key="10">
    <source>
        <dbReference type="EMBL" id="MDA0164267.1"/>
    </source>
</evidence>
<proteinExistence type="predicted"/>
<dbReference type="GO" id="GO:0004674">
    <property type="term" value="F:protein serine/threonine kinase activity"/>
    <property type="evidence" value="ECO:0007669"/>
    <property type="project" value="UniProtKB-KW"/>
</dbReference>
<feature type="region of interest" description="Disordered" evidence="8">
    <location>
        <begin position="289"/>
        <end position="320"/>
    </location>
</feature>
<dbReference type="AlphaFoldDB" id="A0A9X3S4B0"/>
<dbReference type="InterPro" id="IPR011009">
    <property type="entry name" value="Kinase-like_dom_sf"/>
</dbReference>
<evidence type="ECO:0000256" key="2">
    <source>
        <dbReference type="ARBA" id="ARBA00022527"/>
    </source>
</evidence>
<dbReference type="InterPro" id="IPR000719">
    <property type="entry name" value="Prot_kinase_dom"/>
</dbReference>
<evidence type="ECO:0000256" key="8">
    <source>
        <dbReference type="SAM" id="MobiDB-lite"/>
    </source>
</evidence>
<dbReference type="EC" id="2.7.11.1" evidence="1"/>
<feature type="binding site" evidence="7">
    <location>
        <position position="42"/>
    </location>
    <ligand>
        <name>ATP</name>
        <dbReference type="ChEBI" id="CHEBI:30616"/>
    </ligand>
</feature>
<dbReference type="Gene3D" id="2.130.10.10">
    <property type="entry name" value="YVTN repeat-like/Quinoprotein amine dehydrogenase"/>
    <property type="match status" value="2"/>
</dbReference>
<accession>A0A9X3S4B0</accession>
<organism evidence="10 11">
    <name type="scientific">Solirubrobacter ginsenosidimutans</name>
    <dbReference type="NCBI Taxonomy" id="490573"/>
    <lineage>
        <taxon>Bacteria</taxon>
        <taxon>Bacillati</taxon>
        <taxon>Actinomycetota</taxon>
        <taxon>Thermoleophilia</taxon>
        <taxon>Solirubrobacterales</taxon>
        <taxon>Solirubrobacteraceae</taxon>
        <taxon>Solirubrobacter</taxon>
    </lineage>
</organism>
<evidence type="ECO:0000256" key="6">
    <source>
        <dbReference type="ARBA" id="ARBA00022840"/>
    </source>
</evidence>
<dbReference type="InterPro" id="IPR017441">
    <property type="entry name" value="Protein_kinase_ATP_BS"/>
</dbReference>
<dbReference type="Gene3D" id="1.10.510.10">
    <property type="entry name" value="Transferase(Phosphotransferase) domain 1"/>
    <property type="match status" value="1"/>
</dbReference>
<dbReference type="PROSITE" id="PS50011">
    <property type="entry name" value="PROTEIN_KINASE_DOM"/>
    <property type="match status" value="1"/>
</dbReference>
<keyword evidence="2" id="KW-0723">Serine/threonine-protein kinase</keyword>